<sequence>MPVLVGPRTAVTPRPLRIMGRKFNVLSANRLHLLAVPLTIADAGRTHHTWQRPLTKAIGLARKVAQGDRSTEFSVQIQQVEETKRIRRKSNRFGYGTVCERIEYESLTPHDSAFVLRNIWLASAQTIPDYESG</sequence>
<dbReference type="Proteomes" id="UP000191897">
    <property type="component" value="Unassembled WGS sequence"/>
</dbReference>
<dbReference type="EMBL" id="FBWC01000010">
    <property type="protein sequence ID" value="CUX21300.1"/>
    <property type="molecule type" value="Genomic_DNA"/>
</dbReference>
<organism evidence="1 2">
    <name type="scientific">Agrobacterium tumefaciens str. Kerr 14</name>
    <dbReference type="NCBI Taxonomy" id="1183424"/>
    <lineage>
        <taxon>Bacteria</taxon>
        <taxon>Pseudomonadati</taxon>
        <taxon>Pseudomonadota</taxon>
        <taxon>Alphaproteobacteria</taxon>
        <taxon>Hyphomicrobiales</taxon>
        <taxon>Rhizobiaceae</taxon>
        <taxon>Rhizobium/Agrobacterium group</taxon>
        <taxon>Agrobacterium</taxon>
        <taxon>Agrobacterium tumefaciens complex</taxon>
    </lineage>
</organism>
<gene>
    <name evidence="1" type="ORF">AGR4C_Cc180019</name>
</gene>
<accession>A0A1S7PHN2</accession>
<dbReference type="AlphaFoldDB" id="A0A1S7PHN2"/>
<evidence type="ECO:0000313" key="1">
    <source>
        <dbReference type="EMBL" id="CUX21300.1"/>
    </source>
</evidence>
<evidence type="ECO:0000313" key="2">
    <source>
        <dbReference type="Proteomes" id="UP000191897"/>
    </source>
</evidence>
<protein>
    <submittedName>
        <fullName evidence="1">Uncharacterized protein</fullName>
    </submittedName>
</protein>
<reference evidence="1 2" key="1">
    <citation type="submission" date="2016-01" db="EMBL/GenBank/DDBJ databases">
        <authorList>
            <person name="Oliw E.H."/>
        </authorList>
    </citation>
    <scope>NUCLEOTIDE SEQUENCE [LARGE SCALE GENOMIC DNA]</scope>
    <source>
        <strain evidence="1 2">Kerr 14</strain>
    </source>
</reference>
<name>A0A1S7PHN2_AGRTU</name>
<proteinExistence type="predicted"/>